<protein>
    <submittedName>
        <fullName evidence="2">Uncharacterized protein</fullName>
    </submittedName>
</protein>
<accession>A0A8J4VFR4</accession>
<sequence>MSGAQGAQPPESKTATTYESISGGENKTKIEIRSKEDQGMIQIDKLQDKVQDAAGKGGPFKPGGKRRGLQWFETSESTDSKFLGKYKQLATSVRRL</sequence>
<dbReference type="EMBL" id="JRKL02003195">
    <property type="protein sequence ID" value="KAF3956097.1"/>
    <property type="molecule type" value="Genomic_DNA"/>
</dbReference>
<dbReference type="CDD" id="cd23010">
    <property type="entry name" value="PM41-like"/>
    <property type="match status" value="1"/>
</dbReference>
<evidence type="ECO:0000256" key="1">
    <source>
        <dbReference type="SAM" id="MobiDB-lite"/>
    </source>
</evidence>
<reference evidence="2" key="1">
    <citation type="submission" date="2020-03" db="EMBL/GenBank/DDBJ databases">
        <title>Castanea mollissima Vanexum genome sequencing.</title>
        <authorList>
            <person name="Staton M."/>
        </authorList>
    </citation>
    <scope>NUCLEOTIDE SEQUENCE</scope>
    <source>
        <tissue evidence="2">Leaf</tissue>
    </source>
</reference>
<dbReference type="PANTHER" id="PTHR36012">
    <property type="entry name" value="OS01G0654400 PROTEIN"/>
    <property type="match status" value="1"/>
</dbReference>
<name>A0A8J4VFR4_9ROSI</name>
<proteinExistence type="predicted"/>
<organism evidence="2 3">
    <name type="scientific">Castanea mollissima</name>
    <name type="common">Chinese chestnut</name>
    <dbReference type="NCBI Taxonomy" id="60419"/>
    <lineage>
        <taxon>Eukaryota</taxon>
        <taxon>Viridiplantae</taxon>
        <taxon>Streptophyta</taxon>
        <taxon>Embryophyta</taxon>
        <taxon>Tracheophyta</taxon>
        <taxon>Spermatophyta</taxon>
        <taxon>Magnoliopsida</taxon>
        <taxon>eudicotyledons</taxon>
        <taxon>Gunneridae</taxon>
        <taxon>Pentapetalae</taxon>
        <taxon>rosids</taxon>
        <taxon>fabids</taxon>
        <taxon>Fagales</taxon>
        <taxon>Fagaceae</taxon>
        <taxon>Castanea</taxon>
    </lineage>
</organism>
<feature type="compositionally biased region" description="Polar residues" evidence="1">
    <location>
        <begin position="11"/>
        <end position="25"/>
    </location>
</feature>
<dbReference type="PANTHER" id="PTHR36012:SF2">
    <property type="entry name" value="OS08G0385000 PROTEIN"/>
    <property type="match status" value="1"/>
</dbReference>
<comment type="caution">
    <text evidence="2">The sequence shown here is derived from an EMBL/GenBank/DDBJ whole genome shotgun (WGS) entry which is preliminary data.</text>
</comment>
<feature type="region of interest" description="Disordered" evidence="1">
    <location>
        <begin position="1"/>
        <end position="28"/>
    </location>
</feature>
<keyword evidence="3" id="KW-1185">Reference proteome</keyword>
<dbReference type="OrthoDB" id="668318at2759"/>
<dbReference type="Proteomes" id="UP000737018">
    <property type="component" value="Unassembled WGS sequence"/>
</dbReference>
<gene>
    <name evidence="2" type="ORF">CMV_018751</name>
</gene>
<evidence type="ECO:0000313" key="2">
    <source>
        <dbReference type="EMBL" id="KAF3956097.1"/>
    </source>
</evidence>
<dbReference type="AlphaFoldDB" id="A0A8J4VFR4"/>
<evidence type="ECO:0000313" key="3">
    <source>
        <dbReference type="Proteomes" id="UP000737018"/>
    </source>
</evidence>